<accession>A0A841T6L9</accession>
<protein>
    <submittedName>
        <fullName evidence="2">Uncharacterized protein</fullName>
    </submittedName>
</protein>
<evidence type="ECO:0000256" key="1">
    <source>
        <dbReference type="SAM" id="SignalP"/>
    </source>
</evidence>
<dbReference type="InterPro" id="IPR006311">
    <property type="entry name" value="TAT_signal"/>
</dbReference>
<dbReference type="PROSITE" id="PS51318">
    <property type="entry name" value="TAT"/>
    <property type="match status" value="1"/>
</dbReference>
<name>A0A841T6L9_9BACL</name>
<reference evidence="2 3" key="1">
    <citation type="submission" date="2020-08" db="EMBL/GenBank/DDBJ databases">
        <title>Cohnella phylogeny.</title>
        <authorList>
            <person name="Dunlap C."/>
        </authorList>
    </citation>
    <scope>NUCLEOTIDE SEQUENCE [LARGE SCALE GENOMIC DNA]</scope>
    <source>
        <strain evidence="2 3">DSM 25241</strain>
    </source>
</reference>
<feature type="chain" id="PRO_5032271594" evidence="1">
    <location>
        <begin position="32"/>
        <end position="158"/>
    </location>
</feature>
<feature type="signal peptide" evidence="1">
    <location>
        <begin position="1"/>
        <end position="31"/>
    </location>
</feature>
<proteinExistence type="predicted"/>
<organism evidence="2 3">
    <name type="scientific">Cohnella thailandensis</name>
    <dbReference type="NCBI Taxonomy" id="557557"/>
    <lineage>
        <taxon>Bacteria</taxon>
        <taxon>Bacillati</taxon>
        <taxon>Bacillota</taxon>
        <taxon>Bacilli</taxon>
        <taxon>Bacillales</taxon>
        <taxon>Paenibacillaceae</taxon>
        <taxon>Cohnella</taxon>
    </lineage>
</organism>
<dbReference type="AlphaFoldDB" id="A0A841T6L9"/>
<sequence length="158" mass="17141">MSTIHTLRRSFLLSVLSMALLLAMTSPIAHAETKPLTSAPPIEIMPFVNYTGYTYLQSSELQFTVSSSKLTVVDAITQTKSTVSELGAIVTLQRYTGSSWVDASTATTLSTTNNSYYSGSTSFTVTAGYYYRVKSIHYAKQGSVTESVTEYSDTVLVG</sequence>
<keyword evidence="3" id="KW-1185">Reference proteome</keyword>
<comment type="caution">
    <text evidence="2">The sequence shown here is derived from an EMBL/GenBank/DDBJ whole genome shotgun (WGS) entry which is preliminary data.</text>
</comment>
<gene>
    <name evidence="2" type="ORF">H7B67_26600</name>
</gene>
<dbReference type="RefSeq" id="WP_185122918.1">
    <property type="nucleotide sequence ID" value="NZ_JACJVQ010000024.1"/>
</dbReference>
<dbReference type="Proteomes" id="UP000535838">
    <property type="component" value="Unassembled WGS sequence"/>
</dbReference>
<keyword evidence="1" id="KW-0732">Signal</keyword>
<evidence type="ECO:0000313" key="2">
    <source>
        <dbReference type="EMBL" id="MBB6637710.1"/>
    </source>
</evidence>
<dbReference type="EMBL" id="JACJVQ010000024">
    <property type="protein sequence ID" value="MBB6637710.1"/>
    <property type="molecule type" value="Genomic_DNA"/>
</dbReference>
<evidence type="ECO:0000313" key="3">
    <source>
        <dbReference type="Proteomes" id="UP000535838"/>
    </source>
</evidence>